<proteinExistence type="predicted"/>
<name>A0A0L0BMJ0_LUCCU</name>
<comment type="caution">
    <text evidence="1">The sequence shown here is derived from an EMBL/GenBank/DDBJ whole genome shotgun (WGS) entry which is preliminary data.</text>
</comment>
<dbReference type="Proteomes" id="UP000037069">
    <property type="component" value="Unassembled WGS sequence"/>
</dbReference>
<reference evidence="1 2" key="1">
    <citation type="journal article" date="2015" name="Nat. Commun.">
        <title>Lucilia cuprina genome unlocks parasitic fly biology to underpin future interventions.</title>
        <authorList>
            <person name="Anstead C.A."/>
            <person name="Korhonen P.K."/>
            <person name="Young N.D."/>
            <person name="Hall R.S."/>
            <person name="Jex A.R."/>
            <person name="Murali S.C."/>
            <person name="Hughes D.S."/>
            <person name="Lee S.F."/>
            <person name="Perry T."/>
            <person name="Stroehlein A.J."/>
            <person name="Ansell B.R."/>
            <person name="Breugelmans B."/>
            <person name="Hofmann A."/>
            <person name="Qu J."/>
            <person name="Dugan S."/>
            <person name="Lee S.L."/>
            <person name="Chao H."/>
            <person name="Dinh H."/>
            <person name="Han Y."/>
            <person name="Doddapaneni H.V."/>
            <person name="Worley K.C."/>
            <person name="Muzny D.M."/>
            <person name="Ioannidis P."/>
            <person name="Waterhouse R.M."/>
            <person name="Zdobnov E.M."/>
            <person name="James P.J."/>
            <person name="Bagnall N.H."/>
            <person name="Kotze A.C."/>
            <person name="Gibbs R.A."/>
            <person name="Richards S."/>
            <person name="Batterham P."/>
            <person name="Gasser R.B."/>
        </authorList>
    </citation>
    <scope>NUCLEOTIDE SEQUENCE [LARGE SCALE GENOMIC DNA]</scope>
    <source>
        <strain evidence="1 2">LS</strain>
        <tissue evidence="1">Full body</tissue>
    </source>
</reference>
<sequence length="97" mass="11374">MPSINLSQMETDTQLINTNNHNCHHYSSSCSANYFKSKPKPPYRITNSSLNNTLNTCLKWKLNHFYVDNYDIENIKRPLVLNDYNKDMILKTCCEIL</sequence>
<organism evidence="1 2">
    <name type="scientific">Lucilia cuprina</name>
    <name type="common">Green bottle fly</name>
    <name type="synonym">Australian sheep blowfly</name>
    <dbReference type="NCBI Taxonomy" id="7375"/>
    <lineage>
        <taxon>Eukaryota</taxon>
        <taxon>Metazoa</taxon>
        <taxon>Ecdysozoa</taxon>
        <taxon>Arthropoda</taxon>
        <taxon>Hexapoda</taxon>
        <taxon>Insecta</taxon>
        <taxon>Pterygota</taxon>
        <taxon>Neoptera</taxon>
        <taxon>Endopterygota</taxon>
        <taxon>Diptera</taxon>
        <taxon>Brachycera</taxon>
        <taxon>Muscomorpha</taxon>
        <taxon>Oestroidea</taxon>
        <taxon>Calliphoridae</taxon>
        <taxon>Luciliinae</taxon>
        <taxon>Lucilia</taxon>
    </lineage>
</organism>
<evidence type="ECO:0000313" key="2">
    <source>
        <dbReference type="Proteomes" id="UP000037069"/>
    </source>
</evidence>
<protein>
    <submittedName>
        <fullName evidence="1">Uncharacterized protein</fullName>
    </submittedName>
</protein>
<evidence type="ECO:0000313" key="1">
    <source>
        <dbReference type="EMBL" id="KNC21256.1"/>
    </source>
</evidence>
<dbReference type="AlphaFoldDB" id="A0A0L0BMJ0"/>
<gene>
    <name evidence="1" type="ORF">FF38_13903</name>
</gene>
<dbReference type="EMBL" id="JRES01001642">
    <property type="protein sequence ID" value="KNC21256.1"/>
    <property type="molecule type" value="Genomic_DNA"/>
</dbReference>
<accession>A0A0L0BMJ0</accession>
<keyword evidence="2" id="KW-1185">Reference proteome</keyword>